<keyword evidence="3" id="KW-1185">Reference proteome</keyword>
<gene>
    <name evidence="2" type="ORF">N1032_26590</name>
</gene>
<dbReference type="EMBL" id="JANLCJ010000583">
    <property type="protein sequence ID" value="MCS5737303.1"/>
    <property type="molecule type" value="Genomic_DNA"/>
</dbReference>
<evidence type="ECO:0000313" key="2">
    <source>
        <dbReference type="EMBL" id="MCS5737303.1"/>
    </source>
</evidence>
<evidence type="ECO:0000313" key="3">
    <source>
        <dbReference type="Proteomes" id="UP001165586"/>
    </source>
</evidence>
<name>A0ABT2HBM9_9MICO</name>
<dbReference type="RefSeq" id="WP_259543657.1">
    <property type="nucleotide sequence ID" value="NZ_JANLCJ010000583.1"/>
</dbReference>
<dbReference type="Proteomes" id="UP001165586">
    <property type="component" value="Unassembled WGS sequence"/>
</dbReference>
<feature type="non-terminal residue" evidence="2">
    <location>
        <position position="100"/>
    </location>
</feature>
<reference evidence="2" key="1">
    <citation type="submission" date="2022-08" db="EMBL/GenBank/DDBJ databases">
        <authorList>
            <person name="Deng Y."/>
            <person name="Han X.-F."/>
            <person name="Zhang Y.-Q."/>
        </authorList>
    </citation>
    <scope>NUCLEOTIDE SEQUENCE</scope>
    <source>
        <strain evidence="2">CPCC 203386</strain>
    </source>
</reference>
<evidence type="ECO:0000256" key="1">
    <source>
        <dbReference type="SAM" id="Coils"/>
    </source>
</evidence>
<accession>A0ABT2HBM9</accession>
<sequence length="100" mass="10908">MADAPYINNNTASSSERVTDGEVSCDTTHAQATINGGVFQDNNPYHYYEGEDKGGYVGISIPLGGGGNVDCSKLYNQVLKKNELKIKQLEQQVALLQKRQ</sequence>
<feature type="coiled-coil region" evidence="1">
    <location>
        <begin position="72"/>
        <end position="99"/>
    </location>
</feature>
<keyword evidence="1" id="KW-0175">Coiled coil</keyword>
<organism evidence="2 3">
    <name type="scientific">Herbiconiux daphne</name>
    <dbReference type="NCBI Taxonomy" id="2970914"/>
    <lineage>
        <taxon>Bacteria</taxon>
        <taxon>Bacillati</taxon>
        <taxon>Actinomycetota</taxon>
        <taxon>Actinomycetes</taxon>
        <taxon>Micrococcales</taxon>
        <taxon>Microbacteriaceae</taxon>
        <taxon>Herbiconiux</taxon>
    </lineage>
</organism>
<proteinExistence type="predicted"/>
<comment type="caution">
    <text evidence="2">The sequence shown here is derived from an EMBL/GenBank/DDBJ whole genome shotgun (WGS) entry which is preliminary data.</text>
</comment>
<protein>
    <submittedName>
        <fullName evidence="2">Uncharacterized protein</fullName>
    </submittedName>
</protein>